<dbReference type="CDD" id="cd07197">
    <property type="entry name" value="nitrilase"/>
    <property type="match status" value="1"/>
</dbReference>
<dbReference type="GO" id="GO:0016811">
    <property type="term" value="F:hydrolase activity, acting on carbon-nitrogen (but not peptide) bonds, in linear amides"/>
    <property type="evidence" value="ECO:0007669"/>
    <property type="project" value="TreeGrafter"/>
</dbReference>
<dbReference type="PANTHER" id="PTHR43674:SF2">
    <property type="entry name" value="BETA-UREIDOPROPIONASE"/>
    <property type="match status" value="1"/>
</dbReference>
<evidence type="ECO:0000256" key="1">
    <source>
        <dbReference type="ARBA" id="ARBA00022801"/>
    </source>
</evidence>
<dbReference type="InterPro" id="IPR036526">
    <property type="entry name" value="C-N_Hydrolase_sf"/>
</dbReference>
<organism evidence="3">
    <name type="scientific">marine sediment metagenome</name>
    <dbReference type="NCBI Taxonomy" id="412755"/>
    <lineage>
        <taxon>unclassified sequences</taxon>
        <taxon>metagenomes</taxon>
        <taxon>ecological metagenomes</taxon>
    </lineage>
</organism>
<dbReference type="AlphaFoldDB" id="X1GE95"/>
<sequence length="76" mass="8513">NFVYKTKVGRVGIAICYDRHFPEYMRCLGLKEAEIVVIPQAGALGEWTEGIFEAELQVAAFQNGYYAALVNRVGKE</sequence>
<dbReference type="Pfam" id="PF00795">
    <property type="entry name" value="CN_hydrolase"/>
    <property type="match status" value="1"/>
</dbReference>
<accession>X1GE95</accession>
<proteinExistence type="predicted"/>
<feature type="non-terminal residue" evidence="3">
    <location>
        <position position="1"/>
    </location>
</feature>
<dbReference type="PANTHER" id="PTHR43674">
    <property type="entry name" value="NITRILASE C965.09-RELATED"/>
    <property type="match status" value="1"/>
</dbReference>
<feature type="domain" description="CN hydrolase" evidence="2">
    <location>
        <begin position="1"/>
        <end position="76"/>
    </location>
</feature>
<name>X1GE95_9ZZZZ</name>
<dbReference type="Gene3D" id="3.60.110.10">
    <property type="entry name" value="Carbon-nitrogen hydrolase"/>
    <property type="match status" value="1"/>
</dbReference>
<dbReference type="SUPFAM" id="SSF56317">
    <property type="entry name" value="Carbon-nitrogen hydrolase"/>
    <property type="match status" value="1"/>
</dbReference>
<dbReference type="EMBL" id="BARU01015803">
    <property type="protein sequence ID" value="GAH55507.1"/>
    <property type="molecule type" value="Genomic_DNA"/>
</dbReference>
<protein>
    <recommendedName>
        <fullName evidence="2">CN hydrolase domain-containing protein</fullName>
    </recommendedName>
</protein>
<dbReference type="InterPro" id="IPR050345">
    <property type="entry name" value="Aliph_Amidase/BUP"/>
</dbReference>
<reference evidence="3" key="1">
    <citation type="journal article" date="2014" name="Front. Microbiol.">
        <title>High frequency of phylogenetically diverse reductive dehalogenase-homologous genes in deep subseafloor sedimentary metagenomes.</title>
        <authorList>
            <person name="Kawai M."/>
            <person name="Futagami T."/>
            <person name="Toyoda A."/>
            <person name="Takaki Y."/>
            <person name="Nishi S."/>
            <person name="Hori S."/>
            <person name="Arai W."/>
            <person name="Tsubouchi T."/>
            <person name="Morono Y."/>
            <person name="Uchiyama I."/>
            <person name="Ito T."/>
            <person name="Fujiyama A."/>
            <person name="Inagaki F."/>
            <person name="Takami H."/>
        </authorList>
    </citation>
    <scope>NUCLEOTIDE SEQUENCE</scope>
    <source>
        <strain evidence="3">Expedition CK06-06</strain>
    </source>
</reference>
<keyword evidence="1" id="KW-0378">Hydrolase</keyword>
<dbReference type="PROSITE" id="PS50263">
    <property type="entry name" value="CN_HYDROLASE"/>
    <property type="match status" value="1"/>
</dbReference>
<gene>
    <name evidence="3" type="ORF">S03H2_26882</name>
</gene>
<comment type="caution">
    <text evidence="3">The sequence shown here is derived from an EMBL/GenBank/DDBJ whole genome shotgun (WGS) entry which is preliminary data.</text>
</comment>
<feature type="non-terminal residue" evidence="3">
    <location>
        <position position="76"/>
    </location>
</feature>
<evidence type="ECO:0000259" key="2">
    <source>
        <dbReference type="PROSITE" id="PS50263"/>
    </source>
</evidence>
<dbReference type="InterPro" id="IPR003010">
    <property type="entry name" value="C-N_Hydrolase"/>
</dbReference>
<evidence type="ECO:0000313" key="3">
    <source>
        <dbReference type="EMBL" id="GAH55507.1"/>
    </source>
</evidence>